<keyword evidence="6" id="KW-0498">Mitosis</keyword>
<keyword evidence="8" id="KW-0744">Spermatogenesis</keyword>
<evidence type="ECO:0000256" key="4">
    <source>
        <dbReference type="ARBA" id="ARBA00022490"/>
    </source>
</evidence>
<comment type="caution">
    <text evidence="17">The sequence shown here is derived from an EMBL/GenBank/DDBJ whole genome shotgun (WGS) entry which is preliminary data.</text>
</comment>
<dbReference type="InterPro" id="IPR019355">
    <property type="entry name" value="Cell_cycle_regulator_Mat89Bb"/>
</dbReference>
<name>A0A9Q0M570_BLOTA</name>
<evidence type="ECO:0000256" key="14">
    <source>
        <dbReference type="ARBA" id="ARBA00032585"/>
    </source>
</evidence>
<dbReference type="AlphaFoldDB" id="A0A9Q0M570"/>
<evidence type="ECO:0000256" key="12">
    <source>
        <dbReference type="ARBA" id="ARBA00023306"/>
    </source>
</evidence>
<proteinExistence type="inferred from homology"/>
<dbReference type="PANTHER" id="PTHR12955">
    <property type="entry name" value="SARCOMA ANTIGEN NY-SAR-95-RELATED"/>
    <property type="match status" value="1"/>
</dbReference>
<dbReference type="GO" id="GO:0030154">
    <property type="term" value="P:cell differentiation"/>
    <property type="evidence" value="ECO:0007669"/>
    <property type="project" value="UniProtKB-KW"/>
</dbReference>
<keyword evidence="12" id="KW-0131">Cell cycle</keyword>
<evidence type="ECO:0000313" key="17">
    <source>
        <dbReference type="EMBL" id="KAJ6217580.1"/>
    </source>
</evidence>
<keyword evidence="18" id="KW-1185">Reference proteome</keyword>
<dbReference type="Proteomes" id="UP001142055">
    <property type="component" value="Chromosome 3"/>
</dbReference>
<sequence>MNNSPAYKTVFLLDCSKYFRSARCGKEYEIDKGRPTNSGNVIGPISKSLYTCAVEAIFEYCRVIWDLFPNGERLIQILCCMNELVKTINSWEVVQQSYENLFDSFYNFGKSSNLLDPKENNLTPNSSIIFLINGFIEALTSLSLPVTNNNNYNPNLTNSVRIILISHFTNDFMVNSFKQEIKNIFEKHNQVLAERQKISSELCEIINHLDVIILNTVPLTKENACVDISNHYLNDNLSFSLHSIYSGPFISTKLTFLAFDHYDLASTTVSGIPMKEEQNAGTSANYDVEIIHPKKAHTQFFNSEEPDIDFSTLLTSNYREGFEFKTLMLKWCTPKSIPQINEFSYCTGAYRITALDVNSRPSSCLINFLHTGKTVNLEIQRAKGQKMFSHMLQCHGGELFIHVLSNARSVIEDPPAISEGVGGRVTDYRINDFADFMKRHRLIKLNNDQNNLEQAKNLLRKDTLYWPVSYGLSVFFNVRDQIHTFYQLISKDKLSNHDEIELKNIIYSLVSSESKGLNLPVQSIIRNKGIKKEDLYRIMWNEMEHVIKCFNETPQHQSVLHCLLDCKPKNDSSIVSHHIPIGNGNISKGITNGTQSFAVASAATTPVVSNKKLEMKINLNNISIGTETLQSLYINKLAFKNVKRRREFFGRTNSEGKIAKLYCELADDK</sequence>
<comment type="subunit">
    <text evidence="16">Belongs to the multiprotein complex Integrator, at least composed of IntS1, IntS2, IntS3, IntS4, omd/IntS5, IntS6, defl/IntS7, IntS8, IntS9, IntS10, IntS11, IntS12, asun/IntS13, IntS14 and IntS15. The core complex associates with protein phosphatase 2A subunits mts/PP2A and Pp2A-29B, to form the Integrator-PP2A (INTAC) complex.</text>
</comment>
<dbReference type="GO" id="GO:0051642">
    <property type="term" value="P:centrosome localization"/>
    <property type="evidence" value="ECO:0007669"/>
    <property type="project" value="TreeGrafter"/>
</dbReference>
<protein>
    <recommendedName>
        <fullName evidence="3">Protein asunder</fullName>
    </recommendedName>
    <alternativeName>
        <fullName evidence="14">Cell cycle regulator Mat89Bb</fullName>
    </alternativeName>
    <alternativeName>
        <fullName evidence="13">Set apart in position or space protein</fullName>
    </alternativeName>
</protein>
<dbReference type="GO" id="GO:0051301">
    <property type="term" value="P:cell division"/>
    <property type="evidence" value="ECO:0007669"/>
    <property type="project" value="UniProtKB-KW"/>
</dbReference>
<keyword evidence="4" id="KW-0963">Cytoplasm</keyword>
<dbReference type="OMA" id="GIKWISP"/>
<evidence type="ECO:0000256" key="2">
    <source>
        <dbReference type="ARBA" id="ARBA00004556"/>
    </source>
</evidence>
<evidence type="ECO:0000256" key="3">
    <source>
        <dbReference type="ARBA" id="ARBA00020501"/>
    </source>
</evidence>
<gene>
    <name evidence="17" type="ORF">RDWZM_008737</name>
</gene>
<dbReference type="GO" id="GO:0007283">
    <property type="term" value="P:spermatogenesis"/>
    <property type="evidence" value="ECO:0007669"/>
    <property type="project" value="UniProtKB-KW"/>
</dbReference>
<dbReference type="GO" id="GO:0032039">
    <property type="term" value="C:integrator complex"/>
    <property type="evidence" value="ECO:0007669"/>
    <property type="project" value="TreeGrafter"/>
</dbReference>
<keyword evidence="9" id="KW-0175">Coiled coil</keyword>
<dbReference type="GO" id="GO:0051321">
    <property type="term" value="P:meiotic cell cycle"/>
    <property type="evidence" value="ECO:0007669"/>
    <property type="project" value="UniProtKB-KW"/>
</dbReference>
<dbReference type="GO" id="GO:0048471">
    <property type="term" value="C:perinuclear region of cytoplasm"/>
    <property type="evidence" value="ECO:0007669"/>
    <property type="project" value="UniProtKB-SubCell"/>
</dbReference>
<evidence type="ECO:0000256" key="16">
    <source>
        <dbReference type="ARBA" id="ARBA00065185"/>
    </source>
</evidence>
<dbReference type="Pfam" id="PF10221">
    <property type="entry name" value="Mat89Bb"/>
    <property type="match status" value="1"/>
</dbReference>
<evidence type="ECO:0000256" key="1">
    <source>
        <dbReference type="ARBA" id="ARBA00004123"/>
    </source>
</evidence>
<dbReference type="OrthoDB" id="5844105at2759"/>
<keyword evidence="11" id="KW-0469">Meiosis</keyword>
<evidence type="ECO:0000256" key="10">
    <source>
        <dbReference type="ARBA" id="ARBA00023242"/>
    </source>
</evidence>
<evidence type="ECO:0000256" key="6">
    <source>
        <dbReference type="ARBA" id="ARBA00022776"/>
    </source>
</evidence>
<evidence type="ECO:0000256" key="8">
    <source>
        <dbReference type="ARBA" id="ARBA00022871"/>
    </source>
</evidence>
<dbReference type="EMBL" id="JAPWDV010000003">
    <property type="protein sequence ID" value="KAJ6217580.1"/>
    <property type="molecule type" value="Genomic_DNA"/>
</dbReference>
<evidence type="ECO:0000256" key="15">
    <source>
        <dbReference type="ARBA" id="ARBA00061603"/>
    </source>
</evidence>
<evidence type="ECO:0000256" key="9">
    <source>
        <dbReference type="ARBA" id="ARBA00023054"/>
    </source>
</evidence>
<comment type="similarity">
    <text evidence="15">Belongs to the Integrator subunit 13 family.</text>
</comment>
<organism evidence="17 18">
    <name type="scientific">Blomia tropicalis</name>
    <name type="common">Mite</name>
    <dbReference type="NCBI Taxonomy" id="40697"/>
    <lineage>
        <taxon>Eukaryota</taxon>
        <taxon>Metazoa</taxon>
        <taxon>Ecdysozoa</taxon>
        <taxon>Arthropoda</taxon>
        <taxon>Chelicerata</taxon>
        <taxon>Arachnida</taxon>
        <taxon>Acari</taxon>
        <taxon>Acariformes</taxon>
        <taxon>Sarcoptiformes</taxon>
        <taxon>Astigmata</taxon>
        <taxon>Glycyphagoidea</taxon>
        <taxon>Echimyopodidae</taxon>
        <taxon>Blomia</taxon>
    </lineage>
</organism>
<keyword evidence="7" id="KW-0221">Differentiation</keyword>
<dbReference type="PANTHER" id="PTHR12955:SF1">
    <property type="entry name" value="INTEGRATOR COMPLEX SUBUNIT 13"/>
    <property type="match status" value="1"/>
</dbReference>
<dbReference type="GO" id="GO:0007346">
    <property type="term" value="P:regulation of mitotic cell cycle"/>
    <property type="evidence" value="ECO:0007669"/>
    <property type="project" value="TreeGrafter"/>
</dbReference>
<evidence type="ECO:0000256" key="5">
    <source>
        <dbReference type="ARBA" id="ARBA00022618"/>
    </source>
</evidence>
<keyword evidence="5" id="KW-0132">Cell division</keyword>
<keyword evidence="10" id="KW-0539">Nucleus</keyword>
<reference evidence="17" key="1">
    <citation type="submission" date="2022-12" db="EMBL/GenBank/DDBJ databases">
        <title>Genome assemblies of Blomia tropicalis.</title>
        <authorList>
            <person name="Cui Y."/>
        </authorList>
    </citation>
    <scope>NUCLEOTIDE SEQUENCE</scope>
    <source>
        <tissue evidence="17">Adult mites</tissue>
    </source>
</reference>
<accession>A0A9Q0M570</accession>
<evidence type="ECO:0000313" key="18">
    <source>
        <dbReference type="Proteomes" id="UP001142055"/>
    </source>
</evidence>
<evidence type="ECO:0000256" key="7">
    <source>
        <dbReference type="ARBA" id="ARBA00022782"/>
    </source>
</evidence>
<evidence type="ECO:0000256" key="11">
    <source>
        <dbReference type="ARBA" id="ARBA00023254"/>
    </source>
</evidence>
<comment type="subcellular location">
    <subcellularLocation>
        <location evidence="2">Cytoplasm</location>
        <location evidence="2">Perinuclear region</location>
    </subcellularLocation>
    <subcellularLocation>
        <location evidence="1">Nucleus</location>
    </subcellularLocation>
</comment>
<evidence type="ECO:0000256" key="13">
    <source>
        <dbReference type="ARBA" id="ARBA00030658"/>
    </source>
</evidence>